<reference evidence="4" key="2">
    <citation type="journal article" date="2016" name="Sci. Rep.">
        <title>Dictyocaulus viviparus genome, variome and transcriptome elucidate lungworm biology and support future intervention.</title>
        <authorList>
            <person name="McNulty S.N."/>
            <person name="Strube C."/>
            <person name="Rosa B.A."/>
            <person name="Martin J.C."/>
            <person name="Tyagi R."/>
            <person name="Choi Y.J."/>
            <person name="Wang Q."/>
            <person name="Hallsworth Pepin K."/>
            <person name="Zhang X."/>
            <person name="Ozersky P."/>
            <person name="Wilson R.K."/>
            <person name="Sternberg P.W."/>
            <person name="Gasser R.B."/>
            <person name="Mitreva M."/>
        </authorList>
    </citation>
    <scope>NUCLEOTIDE SEQUENCE [LARGE SCALE GENOMIC DNA]</scope>
    <source>
        <strain evidence="4">HannoverDv2000</strain>
    </source>
</reference>
<keyword evidence="4" id="KW-1185">Reference proteome</keyword>
<dbReference type="EMBL" id="KN716166">
    <property type="protein sequence ID" value="KJH52378.1"/>
    <property type="molecule type" value="Genomic_DNA"/>
</dbReference>
<name>A0A0D8Y699_DICVI</name>
<dbReference type="OrthoDB" id="5862640at2759"/>
<dbReference type="Proteomes" id="UP000053766">
    <property type="component" value="Unassembled WGS sequence"/>
</dbReference>
<dbReference type="AlphaFoldDB" id="A0A0D8Y699"/>
<gene>
    <name evidence="3" type="ORF">DICVIV_01470</name>
</gene>
<evidence type="ECO:0000256" key="2">
    <source>
        <dbReference type="SAM" id="Phobius"/>
    </source>
</evidence>
<protein>
    <submittedName>
        <fullName evidence="3">Uncharacterized protein</fullName>
    </submittedName>
</protein>
<feature type="transmembrane region" description="Helical" evidence="2">
    <location>
        <begin position="134"/>
        <end position="154"/>
    </location>
</feature>
<sequence length="367" mass="42442">MDGGYINYTATPYFLQEIKRGYTYDRESTIFIYRLYISIESHSGLLSATCNLFNICVWMSKTELRVKYINLVALDTCEFVNAISYILTGTGREMALREGTLSSSISVRDCFFKLLNEKHIKVFSMKLELRYVTFHYVFVVVAYVIAFTVIFIVWRVSKQYKEKMNMCNDYPLYLTDQTLVDTELRLDSPEKPIQNFHFVEEARKVFHCSTEVVCFRLVAYQAIGYILVGTGRGFALLADNLYTPITVRECFFKVNISGVQDGSRPRRTRCSSWPLPQNLNSTKTDNRNSKKNFSPNLSNDEEGKSVKIGTLSVLCNTLNLCIWLSRAELRQKYIYLVALDVCEFVNGTKRPLLVLQRSHRIKTDKHD</sequence>
<keyword evidence="2" id="KW-0472">Membrane</keyword>
<evidence type="ECO:0000313" key="3">
    <source>
        <dbReference type="EMBL" id="KJH52378.1"/>
    </source>
</evidence>
<proteinExistence type="predicted"/>
<evidence type="ECO:0000256" key="1">
    <source>
        <dbReference type="SAM" id="MobiDB-lite"/>
    </source>
</evidence>
<feature type="compositionally biased region" description="Polar residues" evidence="1">
    <location>
        <begin position="270"/>
        <end position="283"/>
    </location>
</feature>
<reference evidence="3 4" key="1">
    <citation type="submission" date="2013-11" db="EMBL/GenBank/DDBJ databases">
        <title>Draft genome of the bovine lungworm Dictyocaulus viviparus.</title>
        <authorList>
            <person name="Mitreva M."/>
        </authorList>
    </citation>
    <scope>NUCLEOTIDE SEQUENCE [LARGE SCALE GENOMIC DNA]</scope>
    <source>
        <strain evidence="3 4">HannoverDv2000</strain>
    </source>
</reference>
<organism evidence="3 4">
    <name type="scientific">Dictyocaulus viviparus</name>
    <name type="common">Bovine lungworm</name>
    <dbReference type="NCBI Taxonomy" id="29172"/>
    <lineage>
        <taxon>Eukaryota</taxon>
        <taxon>Metazoa</taxon>
        <taxon>Ecdysozoa</taxon>
        <taxon>Nematoda</taxon>
        <taxon>Chromadorea</taxon>
        <taxon>Rhabditida</taxon>
        <taxon>Rhabditina</taxon>
        <taxon>Rhabditomorpha</taxon>
        <taxon>Strongyloidea</taxon>
        <taxon>Metastrongylidae</taxon>
        <taxon>Dictyocaulus</taxon>
    </lineage>
</organism>
<keyword evidence="2" id="KW-1133">Transmembrane helix</keyword>
<accession>A0A0D8Y699</accession>
<evidence type="ECO:0000313" key="4">
    <source>
        <dbReference type="Proteomes" id="UP000053766"/>
    </source>
</evidence>
<keyword evidence="2" id="KW-0812">Transmembrane</keyword>
<feature type="region of interest" description="Disordered" evidence="1">
    <location>
        <begin position="260"/>
        <end position="298"/>
    </location>
</feature>